<dbReference type="SMART" id="SM01274">
    <property type="entry name" value="malic"/>
    <property type="match status" value="1"/>
</dbReference>
<evidence type="ECO:0000256" key="2">
    <source>
        <dbReference type="ARBA" id="ARBA00008785"/>
    </source>
</evidence>
<evidence type="ECO:0000256" key="3">
    <source>
        <dbReference type="ARBA" id="ARBA00022723"/>
    </source>
</evidence>
<feature type="domain" description="Malic enzyme NAD-binding" evidence="4">
    <location>
        <begin position="269"/>
        <end position="431"/>
    </location>
</feature>
<comment type="similarity">
    <text evidence="2">Belongs to the malic enzymes family.</text>
</comment>
<keyword evidence="6" id="KW-0560">Oxidoreductase</keyword>
<dbReference type="NCBIfam" id="NF010052">
    <property type="entry name" value="PRK13529.1"/>
    <property type="match status" value="1"/>
</dbReference>
<dbReference type="Gene3D" id="3.40.50.10380">
    <property type="entry name" value="Malic enzyme, N-terminal domain"/>
    <property type="match status" value="1"/>
</dbReference>
<comment type="cofactor">
    <cofactor evidence="1">
        <name>Mn(2+)</name>
        <dbReference type="ChEBI" id="CHEBI:29035"/>
    </cofactor>
</comment>
<evidence type="ECO:0000256" key="1">
    <source>
        <dbReference type="ARBA" id="ARBA00001936"/>
    </source>
</evidence>
<gene>
    <name evidence="6" type="ORF">MNBD_GAMMA08-1042</name>
</gene>
<accession>A0A3B0XTN8</accession>
<sequence length="431" mass="47709">MPANKTVPTSKAVKGFAVLHNSKLNKGTAFTQAEREDLGLTGLLPSVITNQPAQINKILNTLRRKESDIERYIFLFSLLGRNERLFYRLLIEHIDELMPIIYTPTVGEACQKFAHIFREPRGFYITPRDKGNIKNIINNWPDKDVRMIVITDGQRILGLGDLGANGMGIPIGKLSLYTGGAGIAPEQCMPVMLDVGSNNQQLINDPLYLGLKKPRLEGEEYFQLVQEFVETVQDVFPKAVIQFEDFLTPNAYALLNIYRHKVCCFNDDIQGTAAVVLSGIYTALKLSKQKFKDCRILFLGAGSAATGMADLLVPALCEAGLTQDAARKCLWFIDRKGLITKDRKNLSPHSLPYAQEHKSANFIEAIESIRPTILIGATGVHGAFNEAAISLMAKYNSQPIIFALSNPTSHAECTAQQVYDWTDGRAIFASG</sequence>
<dbReference type="AlphaFoldDB" id="A0A3B0XTN8"/>
<dbReference type="InterPro" id="IPR012302">
    <property type="entry name" value="Malic_NAD-bd"/>
</dbReference>
<dbReference type="Gene3D" id="3.40.50.720">
    <property type="entry name" value="NAD(P)-binding Rossmann-like Domain"/>
    <property type="match status" value="1"/>
</dbReference>
<dbReference type="EC" id="1.1.1.38" evidence="6"/>
<dbReference type="InterPro" id="IPR001891">
    <property type="entry name" value="Malic_OxRdtase"/>
</dbReference>
<dbReference type="GO" id="GO:0046872">
    <property type="term" value="F:metal ion binding"/>
    <property type="evidence" value="ECO:0007669"/>
    <property type="project" value="UniProtKB-KW"/>
</dbReference>
<organism evidence="6">
    <name type="scientific">hydrothermal vent metagenome</name>
    <dbReference type="NCBI Taxonomy" id="652676"/>
    <lineage>
        <taxon>unclassified sequences</taxon>
        <taxon>metagenomes</taxon>
        <taxon>ecological metagenomes</taxon>
    </lineage>
</organism>
<name>A0A3B0XTN8_9ZZZZ</name>
<proteinExistence type="inferred from homology"/>
<dbReference type="PANTHER" id="PTHR23406:SF90">
    <property type="entry name" value="MALIC ENZYME-RELATED"/>
    <property type="match status" value="1"/>
</dbReference>
<dbReference type="InterPro" id="IPR012301">
    <property type="entry name" value="Malic_N_dom"/>
</dbReference>
<dbReference type="PANTHER" id="PTHR23406">
    <property type="entry name" value="MALIC ENZYME-RELATED"/>
    <property type="match status" value="1"/>
</dbReference>
<reference evidence="6" key="1">
    <citation type="submission" date="2018-06" db="EMBL/GenBank/DDBJ databases">
        <authorList>
            <person name="Zhirakovskaya E."/>
        </authorList>
    </citation>
    <scope>NUCLEOTIDE SEQUENCE</scope>
</reference>
<dbReference type="InterPro" id="IPR037062">
    <property type="entry name" value="Malic_N_dom_sf"/>
</dbReference>
<keyword evidence="3" id="KW-0479">Metal-binding</keyword>
<feature type="domain" description="Malic enzyme N-terminal" evidence="5">
    <location>
        <begin position="79"/>
        <end position="259"/>
    </location>
</feature>
<dbReference type="SMART" id="SM00919">
    <property type="entry name" value="Malic_M"/>
    <property type="match status" value="1"/>
</dbReference>
<dbReference type="GO" id="GO:0051287">
    <property type="term" value="F:NAD binding"/>
    <property type="evidence" value="ECO:0007669"/>
    <property type="project" value="InterPro"/>
</dbReference>
<evidence type="ECO:0000259" key="5">
    <source>
        <dbReference type="SMART" id="SM01274"/>
    </source>
</evidence>
<dbReference type="Pfam" id="PF03949">
    <property type="entry name" value="Malic_M"/>
    <property type="match status" value="1"/>
</dbReference>
<feature type="non-terminal residue" evidence="6">
    <location>
        <position position="431"/>
    </location>
</feature>
<dbReference type="PIRSF" id="PIRSF000106">
    <property type="entry name" value="ME"/>
    <property type="match status" value="1"/>
</dbReference>
<evidence type="ECO:0000313" key="6">
    <source>
        <dbReference type="EMBL" id="VAW67523.1"/>
    </source>
</evidence>
<dbReference type="SUPFAM" id="SSF51735">
    <property type="entry name" value="NAD(P)-binding Rossmann-fold domains"/>
    <property type="match status" value="1"/>
</dbReference>
<dbReference type="PROSITE" id="PS00331">
    <property type="entry name" value="MALIC_ENZYMES"/>
    <property type="match status" value="1"/>
</dbReference>
<dbReference type="InterPro" id="IPR015884">
    <property type="entry name" value="Malic_enzyme_CS"/>
</dbReference>
<dbReference type="EMBL" id="UOFH01000393">
    <property type="protein sequence ID" value="VAW67523.1"/>
    <property type="molecule type" value="Genomic_DNA"/>
</dbReference>
<evidence type="ECO:0000259" key="4">
    <source>
        <dbReference type="SMART" id="SM00919"/>
    </source>
</evidence>
<dbReference type="Pfam" id="PF00390">
    <property type="entry name" value="malic"/>
    <property type="match status" value="1"/>
</dbReference>
<dbReference type="SUPFAM" id="SSF53223">
    <property type="entry name" value="Aminoacid dehydrogenase-like, N-terminal domain"/>
    <property type="match status" value="1"/>
</dbReference>
<dbReference type="GO" id="GO:0006108">
    <property type="term" value="P:malate metabolic process"/>
    <property type="evidence" value="ECO:0007669"/>
    <property type="project" value="TreeGrafter"/>
</dbReference>
<dbReference type="InterPro" id="IPR046346">
    <property type="entry name" value="Aminoacid_DH-like_N_sf"/>
</dbReference>
<dbReference type="PRINTS" id="PR00072">
    <property type="entry name" value="MALOXRDTASE"/>
</dbReference>
<protein>
    <submittedName>
        <fullName evidence="6">NAD-dependent malic enzyme</fullName>
        <ecNumber evidence="6">1.1.1.38</ecNumber>
    </submittedName>
</protein>
<dbReference type="InterPro" id="IPR036291">
    <property type="entry name" value="NAD(P)-bd_dom_sf"/>
</dbReference>
<dbReference type="GO" id="GO:0004473">
    <property type="term" value="F:malate dehydrogenase (decarboxylating) (NADP+) activity"/>
    <property type="evidence" value="ECO:0007669"/>
    <property type="project" value="TreeGrafter"/>
</dbReference>